<organism evidence="2 3">
    <name type="scientific">Hoylesella timonensis</name>
    <dbReference type="NCBI Taxonomy" id="386414"/>
    <lineage>
        <taxon>Bacteria</taxon>
        <taxon>Pseudomonadati</taxon>
        <taxon>Bacteroidota</taxon>
        <taxon>Bacteroidia</taxon>
        <taxon>Bacteroidales</taxon>
        <taxon>Prevotellaceae</taxon>
        <taxon>Hoylesella</taxon>
    </lineage>
</organism>
<evidence type="ECO:0000313" key="2">
    <source>
        <dbReference type="EMBL" id="PNP95135.1"/>
    </source>
</evidence>
<keyword evidence="1" id="KW-0732">Signal</keyword>
<reference evidence="2 3" key="1">
    <citation type="submission" date="2017-03" db="EMBL/GenBank/DDBJ databases">
        <authorList>
            <person name="Afonso C.L."/>
            <person name="Miller P.J."/>
            <person name="Scott M.A."/>
            <person name="Spackman E."/>
            <person name="Goraichik I."/>
            <person name="Dimitrov K.M."/>
            <person name="Suarez D.L."/>
            <person name="Swayne D.E."/>
        </authorList>
    </citation>
    <scope>NUCLEOTIDE SEQUENCE [LARGE SCALE GENOMIC DNA]</scope>
    <source>
        <strain evidence="2 3">DNF00076</strain>
    </source>
</reference>
<feature type="signal peptide" evidence="1">
    <location>
        <begin position="1"/>
        <end position="21"/>
    </location>
</feature>
<comment type="caution">
    <text evidence="2">The sequence shown here is derived from an EMBL/GenBank/DDBJ whole genome shotgun (WGS) entry which is preliminary data.</text>
</comment>
<feature type="chain" id="PRO_5014337676" description="DUF4369 domain-containing protein" evidence="1">
    <location>
        <begin position="22"/>
        <end position="187"/>
    </location>
</feature>
<evidence type="ECO:0000256" key="1">
    <source>
        <dbReference type="SAM" id="SignalP"/>
    </source>
</evidence>
<accession>A0A2K0XKT5</accession>
<dbReference type="RefSeq" id="WP_103003078.1">
    <property type="nucleotide sequence ID" value="NZ_NBAX01000004.1"/>
</dbReference>
<proteinExistence type="predicted"/>
<name>A0A2K0XKT5_9BACT</name>
<dbReference type="AlphaFoldDB" id="A0A2K0XKT5"/>
<evidence type="ECO:0000313" key="3">
    <source>
        <dbReference type="Proteomes" id="UP000236634"/>
    </source>
</evidence>
<dbReference type="EMBL" id="NBAX01000004">
    <property type="protein sequence ID" value="PNP95135.1"/>
    <property type="molecule type" value="Genomic_DNA"/>
</dbReference>
<evidence type="ECO:0008006" key="4">
    <source>
        <dbReference type="Google" id="ProtNLM"/>
    </source>
</evidence>
<gene>
    <name evidence="2" type="ORF">BFS16_05230</name>
</gene>
<dbReference type="Proteomes" id="UP000236634">
    <property type="component" value="Unassembled WGS sequence"/>
</dbReference>
<sequence>MQKFFFILLFACIGTSLSVNAQRKIVVYDAETKVPMRKVWVWADTQKCDSTNYLGQTMIPQQFDTLTIIKPKYLPLRIPARMVGDSISMIKDEKMIGEVVVYGKDMQTQLNKTIQGWMKADANERAMLDPSSGVAFDFFSMFDFKAKKHRKQRQRMLKSFKQMDKLDEDPIIQIYKETQKEQQQKKK</sequence>
<protein>
    <recommendedName>
        <fullName evidence="4">DUF4369 domain-containing protein</fullName>
    </recommendedName>
</protein>